<accession>A0A2H0KTE1</accession>
<evidence type="ECO:0000313" key="2">
    <source>
        <dbReference type="Proteomes" id="UP000229317"/>
    </source>
</evidence>
<dbReference type="EMBL" id="PCVO01000021">
    <property type="protein sequence ID" value="PIQ75423.1"/>
    <property type="molecule type" value="Genomic_DNA"/>
</dbReference>
<gene>
    <name evidence="1" type="ORF">COV84_01455</name>
</gene>
<name>A0A2H0KTE1_9BACT</name>
<organism evidence="1 2">
    <name type="scientific">Candidatus Portnoybacteria bacterium CG11_big_fil_rev_8_21_14_0_20_40_15</name>
    <dbReference type="NCBI Taxonomy" id="1974817"/>
    <lineage>
        <taxon>Bacteria</taxon>
        <taxon>Candidatus Portnoyibacteriota</taxon>
    </lineage>
</organism>
<dbReference type="AlphaFoldDB" id="A0A2H0KTE1"/>
<comment type="caution">
    <text evidence="1">The sequence shown here is derived from an EMBL/GenBank/DDBJ whole genome shotgun (WGS) entry which is preliminary data.</text>
</comment>
<protein>
    <submittedName>
        <fullName evidence="1">Uncharacterized protein</fullName>
    </submittedName>
</protein>
<sequence length="86" mass="9733">MLNNNEIEVIEAVTDRVEIKVGNIHLVFQSNGKKMGLVSKFDPLREIYDANAIWVPKKFFTKASKQAAQIMKDKRLLAAKKDATTN</sequence>
<reference evidence="1 2" key="1">
    <citation type="submission" date="2017-09" db="EMBL/GenBank/DDBJ databases">
        <title>Depth-based differentiation of microbial function through sediment-hosted aquifers and enrichment of novel symbionts in the deep terrestrial subsurface.</title>
        <authorList>
            <person name="Probst A.J."/>
            <person name="Ladd B."/>
            <person name="Jarett J.K."/>
            <person name="Geller-Mcgrath D.E."/>
            <person name="Sieber C.M."/>
            <person name="Emerson J.B."/>
            <person name="Anantharaman K."/>
            <person name="Thomas B.C."/>
            <person name="Malmstrom R."/>
            <person name="Stieglmeier M."/>
            <person name="Klingl A."/>
            <person name="Woyke T."/>
            <person name="Ryan C.M."/>
            <person name="Banfield J.F."/>
        </authorList>
    </citation>
    <scope>NUCLEOTIDE SEQUENCE [LARGE SCALE GENOMIC DNA]</scope>
    <source>
        <strain evidence="1">CG11_big_fil_rev_8_21_14_0_20_40_15</strain>
    </source>
</reference>
<evidence type="ECO:0000313" key="1">
    <source>
        <dbReference type="EMBL" id="PIQ75423.1"/>
    </source>
</evidence>
<dbReference type="Proteomes" id="UP000229317">
    <property type="component" value="Unassembled WGS sequence"/>
</dbReference>
<proteinExistence type="predicted"/>